<dbReference type="Gene3D" id="3.40.190.10">
    <property type="entry name" value="Periplasmic binding protein-like II"/>
    <property type="match status" value="1"/>
</dbReference>
<evidence type="ECO:0000256" key="2">
    <source>
        <dbReference type="ARBA" id="ARBA00022729"/>
    </source>
</evidence>
<dbReference type="AlphaFoldDB" id="A0A927H026"/>
<evidence type="ECO:0000256" key="4">
    <source>
        <dbReference type="ARBA" id="ARBA00023139"/>
    </source>
</evidence>
<evidence type="ECO:0000256" key="6">
    <source>
        <dbReference type="SAM" id="SignalP"/>
    </source>
</evidence>
<reference evidence="7" key="1">
    <citation type="submission" date="2020-09" db="EMBL/GenBank/DDBJ databases">
        <title>A novel bacterium of genus Paenibacillus, isolated from South China Sea.</title>
        <authorList>
            <person name="Huang H."/>
            <person name="Mo K."/>
            <person name="Hu Y."/>
        </authorList>
    </citation>
    <scope>NUCLEOTIDE SEQUENCE</scope>
    <source>
        <strain evidence="7">IB182363</strain>
    </source>
</reference>
<dbReference type="Proteomes" id="UP000639396">
    <property type="component" value="Unassembled WGS sequence"/>
</dbReference>
<dbReference type="PANTHER" id="PTHR43649:SF33">
    <property type="entry name" value="POLYGALACTURONAN_RHAMNOGALACTURONAN-BINDING PROTEIN YTCQ"/>
    <property type="match status" value="1"/>
</dbReference>
<gene>
    <name evidence="7" type="ORF">IDH45_12800</name>
</gene>
<dbReference type="Pfam" id="PF01547">
    <property type="entry name" value="SBP_bac_1"/>
    <property type="match status" value="1"/>
</dbReference>
<keyword evidence="4" id="KW-0564">Palmitate</keyword>
<evidence type="ECO:0000256" key="1">
    <source>
        <dbReference type="ARBA" id="ARBA00022475"/>
    </source>
</evidence>
<dbReference type="InterPro" id="IPR006059">
    <property type="entry name" value="SBP"/>
</dbReference>
<evidence type="ECO:0000256" key="5">
    <source>
        <dbReference type="ARBA" id="ARBA00023288"/>
    </source>
</evidence>
<comment type="caution">
    <text evidence="7">The sequence shown here is derived from an EMBL/GenBank/DDBJ whole genome shotgun (WGS) entry which is preliminary data.</text>
</comment>
<dbReference type="RefSeq" id="WP_190928139.1">
    <property type="nucleotide sequence ID" value="NZ_JACXJA010000015.1"/>
</dbReference>
<keyword evidence="2 6" id="KW-0732">Signal</keyword>
<keyword evidence="3" id="KW-0472">Membrane</keyword>
<evidence type="ECO:0000313" key="8">
    <source>
        <dbReference type="Proteomes" id="UP000639396"/>
    </source>
</evidence>
<dbReference type="InterPro" id="IPR050490">
    <property type="entry name" value="Bact_solute-bd_prot1"/>
</dbReference>
<keyword evidence="8" id="KW-1185">Reference proteome</keyword>
<accession>A0A927H026</accession>
<evidence type="ECO:0000313" key="7">
    <source>
        <dbReference type="EMBL" id="MBD2862863.1"/>
    </source>
</evidence>
<feature type="chain" id="PRO_5039269117" evidence="6">
    <location>
        <begin position="20"/>
        <end position="431"/>
    </location>
</feature>
<dbReference type="PANTHER" id="PTHR43649">
    <property type="entry name" value="ARABINOSE-BINDING PROTEIN-RELATED"/>
    <property type="match status" value="1"/>
</dbReference>
<feature type="signal peptide" evidence="6">
    <location>
        <begin position="1"/>
        <end position="19"/>
    </location>
</feature>
<organism evidence="7 8">
    <name type="scientific">Paenibacillus oceani</name>
    <dbReference type="NCBI Taxonomy" id="2772510"/>
    <lineage>
        <taxon>Bacteria</taxon>
        <taxon>Bacillati</taxon>
        <taxon>Bacillota</taxon>
        <taxon>Bacilli</taxon>
        <taxon>Bacillales</taxon>
        <taxon>Paenibacillaceae</taxon>
        <taxon>Paenibacillus</taxon>
    </lineage>
</organism>
<proteinExistence type="predicted"/>
<keyword evidence="1" id="KW-1003">Cell membrane</keyword>
<evidence type="ECO:0000256" key="3">
    <source>
        <dbReference type="ARBA" id="ARBA00023136"/>
    </source>
</evidence>
<dbReference type="SUPFAM" id="SSF53850">
    <property type="entry name" value="Periplasmic binding protein-like II"/>
    <property type="match status" value="1"/>
</dbReference>
<sequence>MTALLLIPFVLSACSGVQSGEQGPPETKQPEVKKPYTMFVFAQSVTEEEFNERFKTALERKFPHITFRYSAGGKGASITDLVAQGDIPDIIRTDVPTLQTGYLDLGLGQDLTSFVQTHKYDLNRFVPSFIQELTEAAPAGELYGLPVPPYYPMVLYYNKDLFDKFGVTYPKDGMPWEDLVAKARQLSRTDGGVPYRGFSMNYLSVLRDNPFSLPILDPKADQLSASDKWKTIFDHYLRLYALPNNKIETVRANETNAFAKGNVAMQIDSYSIAAVNKAPKDANWDMAAYPLMEGAPKVTGQRGPAYWSLTKQSKHQDEAFQVIMQMLSDEIQMSDSMKGAPTTLVNPSIQAALGKEHPVYRTKNMKAISYFPPASYAKKRDRGLKDVPLATQQSLLGDAFLQTARGQVDVNTALRELGDKLKLELDKEKNK</sequence>
<name>A0A927H026_9BACL</name>
<keyword evidence="5" id="KW-0449">Lipoprotein</keyword>
<protein>
    <submittedName>
        <fullName evidence="7">Extracellular solute-binding protein</fullName>
    </submittedName>
</protein>
<dbReference type="EMBL" id="JACXJA010000015">
    <property type="protein sequence ID" value="MBD2862863.1"/>
    <property type="molecule type" value="Genomic_DNA"/>
</dbReference>